<evidence type="ECO:0000256" key="1">
    <source>
        <dbReference type="ARBA" id="ARBA00005058"/>
    </source>
</evidence>
<dbReference type="NCBIfam" id="NF006054">
    <property type="entry name" value="PRK08202.1"/>
    <property type="match status" value="1"/>
</dbReference>
<evidence type="ECO:0000256" key="4">
    <source>
        <dbReference type="ARBA" id="ARBA00022679"/>
    </source>
</evidence>
<dbReference type="OrthoDB" id="1523230at2"/>
<evidence type="ECO:0000256" key="5">
    <source>
        <dbReference type="PIRNR" id="PIRNR000477"/>
    </source>
</evidence>
<dbReference type="GO" id="GO:0005737">
    <property type="term" value="C:cytoplasm"/>
    <property type="evidence" value="ECO:0007669"/>
    <property type="project" value="TreeGrafter"/>
</dbReference>
<evidence type="ECO:0000313" key="8">
    <source>
        <dbReference type="Proteomes" id="UP000297065"/>
    </source>
</evidence>
<dbReference type="SUPFAM" id="SSF53167">
    <property type="entry name" value="Purine and uridine phosphorylases"/>
    <property type="match status" value="1"/>
</dbReference>
<gene>
    <name evidence="7" type="ORF">DDIC_01635</name>
</gene>
<keyword evidence="4 5" id="KW-0808">Transferase</keyword>
<organism evidence="7 8">
    <name type="scientific">Desulfovibrio desulfuricans</name>
    <dbReference type="NCBI Taxonomy" id="876"/>
    <lineage>
        <taxon>Bacteria</taxon>
        <taxon>Pseudomonadati</taxon>
        <taxon>Thermodesulfobacteriota</taxon>
        <taxon>Desulfovibrionia</taxon>
        <taxon>Desulfovibrionales</taxon>
        <taxon>Desulfovibrionaceae</taxon>
        <taxon>Desulfovibrio</taxon>
    </lineage>
</organism>
<evidence type="ECO:0000256" key="3">
    <source>
        <dbReference type="ARBA" id="ARBA00022676"/>
    </source>
</evidence>
<dbReference type="CDD" id="cd09009">
    <property type="entry name" value="PNP-EcPNPII_like"/>
    <property type="match status" value="1"/>
</dbReference>
<dbReference type="NCBIfam" id="TIGR01697">
    <property type="entry name" value="PNPH-PUNA-XAPA"/>
    <property type="match status" value="1"/>
</dbReference>
<keyword evidence="3 5" id="KW-0328">Glycosyltransferase</keyword>
<dbReference type="InterPro" id="IPR011268">
    <property type="entry name" value="Purine_phosphorylase"/>
</dbReference>
<name>A0A4P7UM90_DESDE</name>
<dbReference type="Proteomes" id="UP000297065">
    <property type="component" value="Chromosome"/>
</dbReference>
<evidence type="ECO:0000256" key="2">
    <source>
        <dbReference type="ARBA" id="ARBA00006751"/>
    </source>
</evidence>
<dbReference type="PIRSF" id="PIRSF000477">
    <property type="entry name" value="PurNPase"/>
    <property type="match status" value="1"/>
</dbReference>
<reference evidence="7 8" key="1">
    <citation type="submission" date="2019-02" db="EMBL/GenBank/DDBJ databases">
        <title>Complete Genome Sequence of Desulfovibrio desulfuricans IC1, a Sulfonate Utilizing Anaerobe.</title>
        <authorList>
            <person name="Day L.A."/>
            <person name="De Leon K.B."/>
            <person name="Wall J.D."/>
        </authorList>
    </citation>
    <scope>NUCLEOTIDE SEQUENCE [LARGE SCALE GENOMIC DNA]</scope>
    <source>
        <strain evidence="7 8">IC1</strain>
    </source>
</reference>
<dbReference type="PANTHER" id="PTHR11904">
    <property type="entry name" value="METHYLTHIOADENOSINE/PURINE NUCLEOSIDE PHOSPHORYLASE"/>
    <property type="match status" value="1"/>
</dbReference>
<comment type="similarity">
    <text evidence="2 5">Belongs to the PNP/MTAP phosphorylase family.</text>
</comment>
<comment type="function">
    <text evidence="5">The purine nucleoside phosphorylases catalyze the phosphorolytic breakdown of the N-glycosidic bond in the beta-(deoxy)ribonucleoside molecules, with the formation of the corresponding free purine bases and pentose-1-phosphate.</text>
</comment>
<dbReference type="EC" id="2.4.2.1" evidence="5"/>
<dbReference type="InterPro" id="IPR035994">
    <property type="entry name" value="Nucleoside_phosphorylase_sf"/>
</dbReference>
<dbReference type="GO" id="GO:0009116">
    <property type="term" value="P:nucleoside metabolic process"/>
    <property type="evidence" value="ECO:0007669"/>
    <property type="project" value="InterPro"/>
</dbReference>
<dbReference type="GO" id="GO:0004731">
    <property type="term" value="F:purine-nucleoside phosphorylase activity"/>
    <property type="evidence" value="ECO:0007669"/>
    <property type="project" value="UniProtKB-EC"/>
</dbReference>
<protein>
    <recommendedName>
        <fullName evidence="5">Purine nucleoside phosphorylase</fullName>
        <ecNumber evidence="5">2.4.2.1</ecNumber>
    </recommendedName>
    <alternativeName>
        <fullName evidence="5">Inosine-guanosine phosphorylase</fullName>
    </alternativeName>
</protein>
<dbReference type="Pfam" id="PF01048">
    <property type="entry name" value="PNP_UDP_1"/>
    <property type="match status" value="1"/>
</dbReference>
<accession>A0A4P7UM90</accession>
<dbReference type="AlphaFoldDB" id="A0A4P7UM90"/>
<evidence type="ECO:0000259" key="6">
    <source>
        <dbReference type="Pfam" id="PF01048"/>
    </source>
</evidence>
<dbReference type="EMBL" id="CP036295">
    <property type="protein sequence ID" value="QCC84602.1"/>
    <property type="molecule type" value="Genomic_DNA"/>
</dbReference>
<dbReference type="InterPro" id="IPR000845">
    <property type="entry name" value="Nucleoside_phosphorylase_d"/>
</dbReference>
<dbReference type="RefSeq" id="WP_136398838.1">
    <property type="nucleotide sequence ID" value="NZ_CP036295.1"/>
</dbReference>
<evidence type="ECO:0000313" key="7">
    <source>
        <dbReference type="EMBL" id="QCC84602.1"/>
    </source>
</evidence>
<dbReference type="UniPathway" id="UPA00606"/>
<feature type="domain" description="Nucleoside phosphorylase" evidence="6">
    <location>
        <begin position="45"/>
        <end position="300"/>
    </location>
</feature>
<proteinExistence type="inferred from homology"/>
<dbReference type="PANTHER" id="PTHR11904:SF9">
    <property type="entry name" value="PURINE NUCLEOSIDE PHOSPHORYLASE-RELATED"/>
    <property type="match status" value="1"/>
</dbReference>
<sequence>MQNFQDVQRAAAALREAIQASHGASSLPLGARRLDNNASPEADAPIGIVLGTGLSCMVERLQDRLVVPYADLPGFPASSVEGHAGAFVWGRFPGACDEDDCVGRYALIQQGRCHLYEGRTPAEVCMGVRVMALLGVKTLVITNAAGGLNPQFDAGGIMCMSDIINHTGHSPLTGVNVDDWGPRFPDMCAPLDADLRALALETAAKMGLRLERGVYIGVHGPEMETPAETRMYRQWGADAVGMSTVLEIIAARHMGMRVLGLSCLTNKNLPDCMTPAPLEEILAMAAVTGKNLGRLIRAMVTKL</sequence>
<dbReference type="Gene3D" id="3.40.50.1580">
    <property type="entry name" value="Nucleoside phosphorylase domain"/>
    <property type="match status" value="1"/>
</dbReference>
<comment type="pathway">
    <text evidence="1 5">Purine metabolism; purine nucleoside salvage.</text>
</comment>